<dbReference type="Proteomes" id="UP001412239">
    <property type="component" value="Unassembled WGS sequence"/>
</dbReference>
<dbReference type="Gene3D" id="3.90.20.10">
    <property type="match status" value="1"/>
</dbReference>
<evidence type="ECO:0000313" key="1">
    <source>
        <dbReference type="EMBL" id="CUS08656.1"/>
    </source>
</evidence>
<proteinExistence type="predicted"/>
<reference evidence="1" key="1">
    <citation type="submission" date="2015-10" db="EMBL/GenBank/DDBJ databases">
        <authorList>
            <person name="Regsiter A."/>
            <person name="william w."/>
        </authorList>
    </citation>
    <scope>NUCLEOTIDE SEQUENCE</scope>
    <source>
        <strain evidence="1">Montdore</strain>
    </source>
</reference>
<sequence>MKVLTFIGVKGKQLSVDARLSRRDTKKDIESVREELSAFCVAIDAHFVAIDARFNEVNQKLGDLASRLSLIEYKQNFMQAFALQAAVKTMKVLDGSGKEDLKVFIKDGEELMKCMERGGEGCGENEI</sequence>
<keyword evidence="2" id="KW-1185">Reference proteome</keyword>
<organism evidence="1 2">
    <name type="scientific">Tuber aestivum</name>
    <name type="common">summer truffle</name>
    <dbReference type="NCBI Taxonomy" id="59557"/>
    <lineage>
        <taxon>Eukaryota</taxon>
        <taxon>Fungi</taxon>
        <taxon>Dikarya</taxon>
        <taxon>Ascomycota</taxon>
        <taxon>Pezizomycotina</taxon>
        <taxon>Pezizomycetes</taxon>
        <taxon>Pezizales</taxon>
        <taxon>Tuberaceae</taxon>
        <taxon>Tuber</taxon>
    </lineage>
</organism>
<name>A0A292PMC3_9PEZI</name>
<dbReference type="EMBL" id="LN891121">
    <property type="protein sequence ID" value="CUS08656.1"/>
    <property type="molecule type" value="Genomic_DNA"/>
</dbReference>
<accession>A0A292PMC3</accession>
<dbReference type="AlphaFoldDB" id="A0A292PMC3"/>
<protein>
    <submittedName>
        <fullName evidence="1">Uncharacterized protein</fullName>
    </submittedName>
</protein>
<gene>
    <name evidence="1" type="ORF">GSTUAT00007301001</name>
</gene>
<evidence type="ECO:0000313" key="2">
    <source>
        <dbReference type="Proteomes" id="UP001412239"/>
    </source>
</evidence>